<sequence>MRAAMDDIISLVKQDKISEVVRRYLDDQKSAAAEAAARDAKLQCLEGEVLESEEKLKTAEQTIRRRSEEIDTLLGRLRDEEAVNRRLMQAAAPAVGESAEEGRVSKQIVEELLEGRDARIAQLESEAAALRRQLAGSRVHRSDVIDRPEKDAPGIEGPVSRHHSDKEAEDSDVDRAGAPPPFTLEKQLRPVIMPRQMEPALSSEPSSSRRIGDVLRFHRAEAKEELATPRAQAAPVEDDELAALSTERPEEKVGREIDRELERECRVES</sequence>
<feature type="region of interest" description="Disordered" evidence="2">
    <location>
        <begin position="225"/>
        <end position="269"/>
    </location>
</feature>
<feature type="non-terminal residue" evidence="3">
    <location>
        <position position="1"/>
    </location>
</feature>
<dbReference type="EMBL" id="JABANM010026218">
    <property type="protein sequence ID" value="KAF4713338.1"/>
    <property type="molecule type" value="Genomic_DNA"/>
</dbReference>
<evidence type="ECO:0000256" key="2">
    <source>
        <dbReference type="SAM" id="MobiDB-lite"/>
    </source>
</evidence>
<dbReference type="AlphaFoldDB" id="A0A7J6QY90"/>
<accession>A0A7J6QY90</accession>
<comment type="caution">
    <text evidence="3">The sequence shown here is derived from an EMBL/GenBank/DDBJ whole genome shotgun (WGS) entry which is preliminary data.</text>
</comment>
<feature type="region of interest" description="Disordered" evidence="2">
    <location>
        <begin position="133"/>
        <end position="191"/>
    </location>
</feature>
<protein>
    <submittedName>
        <fullName evidence="3">Uncharacterized protein</fullName>
    </submittedName>
</protein>
<evidence type="ECO:0000313" key="3">
    <source>
        <dbReference type="EMBL" id="KAF4713338.1"/>
    </source>
</evidence>
<feature type="compositionally biased region" description="Basic and acidic residues" evidence="2">
    <location>
        <begin position="247"/>
        <end position="269"/>
    </location>
</feature>
<proteinExistence type="predicted"/>
<gene>
    <name evidence="3" type="ORF">FOZ62_009949</name>
</gene>
<keyword evidence="1" id="KW-0175">Coiled coil</keyword>
<dbReference type="Proteomes" id="UP000574390">
    <property type="component" value="Unassembled WGS sequence"/>
</dbReference>
<reference evidence="3 4" key="1">
    <citation type="submission" date="2020-04" db="EMBL/GenBank/DDBJ databases">
        <title>Perkinsus olseni comparative genomics.</title>
        <authorList>
            <person name="Bogema D.R."/>
        </authorList>
    </citation>
    <scope>NUCLEOTIDE SEQUENCE [LARGE SCALE GENOMIC DNA]</scope>
    <source>
        <strain evidence="3">ATCC PRA-205</strain>
    </source>
</reference>
<organism evidence="3 4">
    <name type="scientific">Perkinsus olseni</name>
    <name type="common">Perkinsus atlanticus</name>
    <dbReference type="NCBI Taxonomy" id="32597"/>
    <lineage>
        <taxon>Eukaryota</taxon>
        <taxon>Sar</taxon>
        <taxon>Alveolata</taxon>
        <taxon>Perkinsozoa</taxon>
        <taxon>Perkinsea</taxon>
        <taxon>Perkinsida</taxon>
        <taxon>Perkinsidae</taxon>
        <taxon>Perkinsus</taxon>
    </lineage>
</organism>
<evidence type="ECO:0000256" key="1">
    <source>
        <dbReference type="SAM" id="Coils"/>
    </source>
</evidence>
<evidence type="ECO:0000313" key="4">
    <source>
        <dbReference type="Proteomes" id="UP000574390"/>
    </source>
</evidence>
<feature type="coiled-coil region" evidence="1">
    <location>
        <begin position="42"/>
        <end position="69"/>
    </location>
</feature>
<name>A0A7J6QY90_PEROL</name>
<feature type="compositionally biased region" description="Basic and acidic residues" evidence="2">
    <location>
        <begin position="140"/>
        <end position="153"/>
    </location>
</feature>